<dbReference type="InterPro" id="IPR016160">
    <property type="entry name" value="Ald_DH_CS_CYS"/>
</dbReference>
<dbReference type="RefSeq" id="WP_379876384.1">
    <property type="nucleotide sequence ID" value="NZ_JBHUIP010000011.1"/>
</dbReference>
<dbReference type="InterPro" id="IPR024089">
    <property type="entry name" value="PRODH_PutA_dom_I/II"/>
</dbReference>
<comment type="catalytic activity">
    <reaction evidence="4 5">
        <text>L-glutamate 5-semialdehyde + NAD(+) + H2O = L-glutamate + NADH + 2 H(+)</text>
        <dbReference type="Rhea" id="RHEA:30235"/>
        <dbReference type="ChEBI" id="CHEBI:15377"/>
        <dbReference type="ChEBI" id="CHEBI:15378"/>
        <dbReference type="ChEBI" id="CHEBI:29985"/>
        <dbReference type="ChEBI" id="CHEBI:57540"/>
        <dbReference type="ChEBI" id="CHEBI:57945"/>
        <dbReference type="ChEBI" id="CHEBI:58066"/>
        <dbReference type="EC" id="1.2.1.88"/>
    </reaction>
</comment>
<keyword evidence="5" id="KW-0238">DNA-binding</keyword>
<evidence type="ECO:0000313" key="10">
    <source>
        <dbReference type="EMBL" id="MFD2263384.1"/>
    </source>
</evidence>
<name>A0ABW5DUA0_9PROT</name>
<feature type="domain" description="Aldehyde dehydrogenase" evidence="6">
    <location>
        <begin position="573"/>
        <end position="1012"/>
    </location>
</feature>
<keyword evidence="5" id="KW-0804">Transcription</keyword>
<evidence type="ECO:0000259" key="6">
    <source>
        <dbReference type="Pfam" id="PF00171"/>
    </source>
</evidence>
<comment type="function">
    <text evidence="5">Oxidizes proline to glutamate for use as a carbon and nitrogen source.</text>
</comment>
<dbReference type="InterPro" id="IPR015590">
    <property type="entry name" value="Aldehyde_DH_dom"/>
</dbReference>
<dbReference type="EC" id="1.5.5.2" evidence="5"/>
<dbReference type="SUPFAM" id="SSF51730">
    <property type="entry name" value="FAD-linked oxidoreductase"/>
    <property type="match status" value="1"/>
</dbReference>
<comment type="cofactor">
    <cofactor evidence="5">
        <name>FAD</name>
        <dbReference type="ChEBI" id="CHEBI:57692"/>
    </cofactor>
</comment>
<dbReference type="EMBL" id="JBHUIP010000011">
    <property type="protein sequence ID" value="MFD2263384.1"/>
    <property type="molecule type" value="Genomic_DNA"/>
</dbReference>
<dbReference type="Proteomes" id="UP001597295">
    <property type="component" value="Unassembled WGS sequence"/>
</dbReference>
<evidence type="ECO:0000256" key="5">
    <source>
        <dbReference type="PIRNR" id="PIRNR000197"/>
    </source>
</evidence>
<dbReference type="Pfam" id="PF00171">
    <property type="entry name" value="Aldedh"/>
    <property type="match status" value="1"/>
</dbReference>
<dbReference type="InterPro" id="IPR016162">
    <property type="entry name" value="Ald_DH_N"/>
</dbReference>
<keyword evidence="3 5" id="KW-0520">NAD</keyword>
<dbReference type="InterPro" id="IPR024090">
    <property type="entry name" value="PRODH_PutA_dom_I"/>
</dbReference>
<feature type="domain" description="Proline utilization A proline dehydrogenase N-terminal" evidence="9">
    <location>
        <begin position="17"/>
        <end position="64"/>
    </location>
</feature>
<comment type="pathway">
    <text evidence="5">Amino-acid degradation; L-proline degradation into L-glutamate; L-glutamate from L-proline: step 1/2.</text>
</comment>
<keyword evidence="5" id="KW-0642">Proline metabolism</keyword>
<keyword evidence="5" id="KW-0805">Transcription regulation</keyword>
<dbReference type="InterPro" id="IPR016163">
    <property type="entry name" value="Ald_DH_C"/>
</dbReference>
<dbReference type="Pfam" id="PF01619">
    <property type="entry name" value="Pro_dh"/>
    <property type="match status" value="1"/>
</dbReference>
<dbReference type="SUPFAM" id="SSF53720">
    <property type="entry name" value="ALDH-like"/>
    <property type="match status" value="1"/>
</dbReference>
<dbReference type="Gene3D" id="3.40.605.10">
    <property type="entry name" value="Aldehyde Dehydrogenase, Chain A, domain 1"/>
    <property type="match status" value="1"/>
</dbReference>
<keyword evidence="5" id="KW-0285">Flavoprotein</keyword>
<dbReference type="CDD" id="cd07125">
    <property type="entry name" value="ALDH_PutA-P5CDH"/>
    <property type="match status" value="1"/>
</dbReference>
<dbReference type="EC" id="1.2.1.88" evidence="5"/>
<keyword evidence="11" id="KW-1185">Reference proteome</keyword>
<comment type="pathway">
    <text evidence="1 5">Amino-acid degradation; L-proline degradation into L-glutamate; L-glutamate from L-proline: step 2/2.</text>
</comment>
<dbReference type="Gene3D" id="1.20.5.550">
    <property type="entry name" value="Single Helix bin"/>
    <property type="match status" value="1"/>
</dbReference>
<feature type="domain" description="Proline dehydrogenase" evidence="7">
    <location>
        <begin position="193"/>
        <end position="490"/>
    </location>
</feature>
<dbReference type="Gene3D" id="3.40.309.10">
    <property type="entry name" value="Aldehyde Dehydrogenase, Chain A, domain 2"/>
    <property type="match status" value="1"/>
</dbReference>
<feature type="domain" description="Proline dehydrogenase PutA" evidence="8">
    <location>
        <begin position="72"/>
        <end position="183"/>
    </location>
</feature>
<evidence type="ECO:0000256" key="2">
    <source>
        <dbReference type="ARBA" id="ARBA00023002"/>
    </source>
</evidence>
<comment type="similarity">
    <text evidence="5">In the C-terminal section; belongs to the aldehyde dehydrogenase family.</text>
</comment>
<proteinExistence type="inferred from homology"/>
<evidence type="ECO:0000256" key="1">
    <source>
        <dbReference type="ARBA" id="ARBA00004786"/>
    </source>
</evidence>
<comment type="catalytic activity">
    <reaction evidence="5">
        <text>L-proline + a quinone = (S)-1-pyrroline-5-carboxylate + a quinol + H(+)</text>
        <dbReference type="Rhea" id="RHEA:23784"/>
        <dbReference type="ChEBI" id="CHEBI:15378"/>
        <dbReference type="ChEBI" id="CHEBI:17388"/>
        <dbReference type="ChEBI" id="CHEBI:24646"/>
        <dbReference type="ChEBI" id="CHEBI:60039"/>
        <dbReference type="ChEBI" id="CHEBI:132124"/>
        <dbReference type="EC" id="1.5.5.2"/>
    </reaction>
</comment>
<dbReference type="InterPro" id="IPR050485">
    <property type="entry name" value="Proline_metab_enzyme"/>
</dbReference>
<dbReference type="PANTHER" id="PTHR42862">
    <property type="entry name" value="DELTA-1-PYRROLINE-5-CARBOXYLATE DEHYDROGENASE 1, ISOFORM A-RELATED"/>
    <property type="match status" value="1"/>
</dbReference>
<comment type="caution">
    <text evidence="10">The sequence shown here is derived from an EMBL/GenBank/DDBJ whole genome shotgun (WGS) entry which is preliminary data.</text>
</comment>
<reference evidence="11" key="1">
    <citation type="journal article" date="2019" name="Int. J. Syst. Evol. Microbiol.">
        <title>The Global Catalogue of Microorganisms (GCM) 10K type strain sequencing project: providing services to taxonomists for standard genome sequencing and annotation.</title>
        <authorList>
            <consortium name="The Broad Institute Genomics Platform"/>
            <consortium name="The Broad Institute Genome Sequencing Center for Infectious Disease"/>
            <person name="Wu L."/>
            <person name="Ma J."/>
        </authorList>
    </citation>
    <scope>NUCLEOTIDE SEQUENCE [LARGE SCALE GENOMIC DNA]</scope>
    <source>
        <strain evidence="11">CGMCC 1.19062</strain>
    </source>
</reference>
<evidence type="ECO:0000313" key="11">
    <source>
        <dbReference type="Proteomes" id="UP001597295"/>
    </source>
</evidence>
<evidence type="ECO:0000259" key="9">
    <source>
        <dbReference type="Pfam" id="PF18327"/>
    </source>
</evidence>
<dbReference type="Pfam" id="PF14850">
    <property type="entry name" value="Pro_dh-DNA_bdg"/>
    <property type="match status" value="1"/>
</dbReference>
<evidence type="ECO:0000259" key="8">
    <source>
        <dbReference type="Pfam" id="PF14850"/>
    </source>
</evidence>
<dbReference type="InterPro" id="IPR024082">
    <property type="entry name" value="PRODH_PutA_dom_II"/>
</dbReference>
<evidence type="ECO:0000259" key="7">
    <source>
        <dbReference type="Pfam" id="PF01619"/>
    </source>
</evidence>
<keyword evidence="5" id="KW-0678">Repressor</keyword>
<dbReference type="PROSITE" id="PS00070">
    <property type="entry name" value="ALDEHYDE_DEHYDR_CYS"/>
    <property type="match status" value="1"/>
</dbReference>
<dbReference type="NCBIfam" id="TIGR01238">
    <property type="entry name" value="D1pyr5carbox3"/>
    <property type="match status" value="1"/>
</dbReference>
<sequence>MSVAPFADFAPPVSAQSELRQRITAAYRTPETDLLPGLIEAATLPAPIREKAAKTARKLVEALRAKSTGAGVEGLIHEYSLSSQEGIALMCLAEALLRIPDRATRDALIRDKISTGDWRKHVGHSPSMFVNAATWGLVVTGKLTGTVNENSLASALTRIVARAGEPVIRKGVDVAMRMMGEQFVTGQTIEEALDNSRKMEAKGFRYSYDMLGEAATTAHDAERYFKDYEQAIHAIGKASAGRGVYEGPGISIKLSALHPRYSRAQISRVMSELLPRVKSLVALAKSYDIGLNIDAEESDRLEISLDLLEALCFDPDLQGWSGIGFVIQGYGKRCPAAIDFIVDLARRSQRRIMVRLVKGAYWDAEIKRAQVEGLDSFPVYTRKIYTDVAYIACARKLLAAPDAVFPQFATHNAQTLATILEMAPGSYHRGQYEFQCLHGMGEPLYEEVVGLEKLNRPCRIYAPVGTHETLLAYLVRRLLENGANSSFVNRIADEAVPIEELIADPVELAQKVIPVGAQHAKITGPRDLYAERPNSGGIDLANEATLASLSEALKASAAIAWKAEPALGTGTARDVLNPADHRDKVGVTVDVDAATVEAAFTRAVEAAKGWAETSPADRANWLLKAADIMQARMPTLLGLIVREAGKSLPNAIAEVREAIDFLRYYAAQVRDGFKSETHRPLGPIVCISPWNFPLAIFAGQIAAALAAGNVVLAKPAEETPLIAAEGVRILHEAGIPAAVLQLIPGAGEVGAALVGNVATAGVMFTGSTEVARLIQKQLAGRLSGNGQPIPLIAETGGQNAMIVDSSALAEQVVGDVIASAFDSAGQRCSALRLLCLQEDVADRTLHMLKGALKELSIGNPDRLATDIGPVITAEAQENIERHLAAMKAKGNKIEQSILPVETARGTFVPPTIIEIGSIADLTREVFGPVLHVIRFQRENLDQLIDAINATGYGLTFGLHTRLDETIDHVTSRIEVGNVYINRNVIGAIVGVQPFGGRGLSGTGPKAGGPLYLRRLVSERPAQALPGARTPIRSPLAQTYRDWLISRGEAALAARVQTYIDLSPLGIEMELPGPVGERNLYSLHPRGRLLLVPASREGLLLQLGAALATGNSALVDTQAGADELLPELPADIRRTVEAVSDWASAGHISGALVEGDDLRLIAVNRRIAELGGPLVLTQGTSTDGLIGGSVDYCLDWLIEERSTSINTAAAGGNASLMTIG</sequence>
<dbReference type="NCBIfam" id="NF008772">
    <property type="entry name" value="PRK11809.1"/>
    <property type="match status" value="1"/>
</dbReference>
<dbReference type="Gene3D" id="3.20.20.220">
    <property type="match status" value="1"/>
</dbReference>
<accession>A0ABW5DUA0</accession>
<evidence type="ECO:0000256" key="4">
    <source>
        <dbReference type="ARBA" id="ARBA00048142"/>
    </source>
</evidence>
<dbReference type="NCBIfam" id="NF008869">
    <property type="entry name" value="PRK11904.1"/>
    <property type="match status" value="1"/>
</dbReference>
<protein>
    <recommendedName>
        <fullName evidence="5">Bifunctional protein PutA</fullName>
    </recommendedName>
    <domain>
        <recommendedName>
            <fullName evidence="5">Proline dehydrogenase</fullName>
            <ecNumber evidence="5">1.5.5.2</ecNumber>
        </recommendedName>
        <alternativeName>
            <fullName evidence="5">Proline oxidase</fullName>
        </alternativeName>
    </domain>
    <domain>
        <recommendedName>
            <fullName evidence="5">Delta-1-pyrroline-5-carboxylate dehydrogenase</fullName>
            <shortName evidence="5">P5C dehydrogenase</shortName>
            <ecNumber evidence="5">1.2.1.88</ecNumber>
        </recommendedName>
        <alternativeName>
            <fullName evidence="5">L-glutamate gamma-semialdehyde dehydrogenase</fullName>
        </alternativeName>
    </domain>
</protein>
<dbReference type="SUPFAM" id="SSF81935">
    <property type="entry name" value="N-terminal domain of bifunctional PutA protein"/>
    <property type="match status" value="1"/>
</dbReference>
<dbReference type="Gene3D" id="1.20.5.460">
    <property type="entry name" value="Single helix bin"/>
    <property type="match status" value="1"/>
</dbReference>
<evidence type="ECO:0000256" key="3">
    <source>
        <dbReference type="ARBA" id="ARBA00023027"/>
    </source>
</evidence>
<gene>
    <name evidence="10" type="primary">putA</name>
    <name evidence="10" type="ORF">ACFSM5_10835</name>
</gene>
<keyword evidence="2 5" id="KW-0560">Oxidoreductase</keyword>
<dbReference type="InterPro" id="IPR005933">
    <property type="entry name" value="PutA_C"/>
</dbReference>
<dbReference type="InterPro" id="IPR002872">
    <property type="entry name" value="Proline_DH_dom"/>
</dbReference>
<organism evidence="10 11">
    <name type="scientific">Lacibacterium aquatile</name>
    <dbReference type="NCBI Taxonomy" id="1168082"/>
    <lineage>
        <taxon>Bacteria</taxon>
        <taxon>Pseudomonadati</taxon>
        <taxon>Pseudomonadota</taxon>
        <taxon>Alphaproteobacteria</taxon>
        <taxon>Rhodospirillales</taxon>
        <taxon>Rhodospirillaceae</taxon>
    </lineage>
</organism>
<comment type="similarity">
    <text evidence="5">In the N-terminal section; belongs to the proline dehydrogenase family.</text>
</comment>
<dbReference type="InterPro" id="IPR041349">
    <property type="entry name" value="PRODH"/>
</dbReference>
<dbReference type="PANTHER" id="PTHR42862:SF1">
    <property type="entry name" value="DELTA-1-PYRROLINE-5-CARBOXYLATE DEHYDROGENASE 2, ISOFORM A-RELATED"/>
    <property type="match status" value="1"/>
</dbReference>
<dbReference type="Pfam" id="PF18327">
    <property type="entry name" value="PRODH"/>
    <property type="match status" value="1"/>
</dbReference>
<dbReference type="InterPro" id="IPR029041">
    <property type="entry name" value="FAD-linked_oxidoreductase-like"/>
</dbReference>
<dbReference type="PIRSF" id="PIRSF000197">
    <property type="entry name" value="Bifunct_PutA"/>
    <property type="match status" value="1"/>
</dbReference>
<dbReference type="InterPro" id="IPR016161">
    <property type="entry name" value="Ald_DH/histidinol_DH"/>
</dbReference>
<keyword evidence="5" id="KW-0274">FAD</keyword>
<dbReference type="InterPro" id="IPR025703">
    <property type="entry name" value="Bifunct_PutA"/>
</dbReference>